<keyword evidence="2" id="KW-0812">Transmembrane</keyword>
<keyword evidence="2" id="KW-1133">Transmembrane helix</keyword>
<gene>
    <name evidence="3" type="ORF">FRC96_07320</name>
</gene>
<evidence type="ECO:0000256" key="2">
    <source>
        <dbReference type="SAM" id="Phobius"/>
    </source>
</evidence>
<organism evidence="3 4">
    <name type="scientific">Lujinxingia vulgaris</name>
    <dbReference type="NCBI Taxonomy" id="2600176"/>
    <lineage>
        <taxon>Bacteria</taxon>
        <taxon>Deltaproteobacteria</taxon>
        <taxon>Bradymonadales</taxon>
        <taxon>Lujinxingiaceae</taxon>
        <taxon>Lujinxingia</taxon>
    </lineage>
</organism>
<feature type="compositionally biased region" description="Basic and acidic residues" evidence="1">
    <location>
        <begin position="30"/>
        <end position="42"/>
    </location>
</feature>
<evidence type="ECO:0000313" key="3">
    <source>
        <dbReference type="EMBL" id="TXD38742.1"/>
    </source>
</evidence>
<dbReference type="EMBL" id="VOSL01000036">
    <property type="protein sequence ID" value="TXD38742.1"/>
    <property type="molecule type" value="Genomic_DNA"/>
</dbReference>
<evidence type="ECO:0000313" key="4">
    <source>
        <dbReference type="Proteomes" id="UP000321046"/>
    </source>
</evidence>
<sequence length="245" mass="25513">MKTDLKKQLIGAVVCSAIFGVGLGVMLGQRDKEQSEPPRVDQEGFEAWEGAEEPHQAQEAGGEPGEEAASEAADVAAAPAKSDGPHGAVGGPASDLASAEGRGASGVEGAGEFAGGGDIADLQGGAAAERGGEEPAAERKAGTLSREALQESIETLRPIARQCYLDALKDFPDVDGRVMLEFEIISEGGEGRVAMTEIGEDSTLYESSIHTCLQHHISEVVFDSPGEDAVMKVTYPFHFAQGEEM</sequence>
<dbReference type="AlphaFoldDB" id="A0A5C6XE01"/>
<feature type="region of interest" description="Disordered" evidence="1">
    <location>
        <begin position="30"/>
        <end position="144"/>
    </location>
</feature>
<feature type="compositionally biased region" description="Gly residues" evidence="1">
    <location>
        <begin position="103"/>
        <end position="118"/>
    </location>
</feature>
<name>A0A5C6XE01_9DELT</name>
<proteinExistence type="predicted"/>
<protein>
    <submittedName>
        <fullName evidence="3">AgmX/PglI C-terminal domain-containing protein</fullName>
    </submittedName>
</protein>
<dbReference type="RefSeq" id="WP_146973851.1">
    <property type="nucleotide sequence ID" value="NZ_VOSL01000036.1"/>
</dbReference>
<evidence type="ECO:0000256" key="1">
    <source>
        <dbReference type="SAM" id="MobiDB-lite"/>
    </source>
</evidence>
<dbReference type="InterPro" id="IPR049806">
    <property type="entry name" value="MasK-like_C"/>
</dbReference>
<comment type="caution">
    <text evidence="3">The sequence shown here is derived from an EMBL/GenBank/DDBJ whole genome shotgun (WGS) entry which is preliminary data.</text>
</comment>
<feature type="compositionally biased region" description="Basic and acidic residues" evidence="1">
    <location>
        <begin position="130"/>
        <end position="141"/>
    </location>
</feature>
<reference evidence="3 4" key="1">
    <citation type="submission" date="2019-08" db="EMBL/GenBank/DDBJ databases">
        <title>Bradymonadales sp. TMQ2.</title>
        <authorList>
            <person name="Liang Q."/>
        </authorList>
    </citation>
    <scope>NUCLEOTIDE SEQUENCE [LARGE SCALE GENOMIC DNA]</scope>
    <source>
        <strain evidence="3 4">TMQ2</strain>
    </source>
</reference>
<dbReference type="Proteomes" id="UP000321046">
    <property type="component" value="Unassembled WGS sequence"/>
</dbReference>
<keyword evidence="2" id="KW-0472">Membrane</keyword>
<dbReference type="NCBIfam" id="NF033768">
    <property type="entry name" value="myxo_SS_tail"/>
    <property type="match status" value="1"/>
</dbReference>
<dbReference type="OrthoDB" id="5523218at2"/>
<feature type="transmembrane region" description="Helical" evidence="2">
    <location>
        <begin position="9"/>
        <end position="28"/>
    </location>
</feature>
<accession>A0A5C6XE01</accession>
<feature type="compositionally biased region" description="Low complexity" evidence="1">
    <location>
        <begin position="70"/>
        <end position="80"/>
    </location>
</feature>